<dbReference type="OrthoDB" id="2531238at2"/>
<proteinExistence type="predicted"/>
<evidence type="ECO:0000313" key="2">
    <source>
        <dbReference type="Proteomes" id="UP000282311"/>
    </source>
</evidence>
<dbReference type="RefSeq" id="WP_120748719.1">
    <property type="nucleotide sequence ID" value="NZ_RBAH01000013.1"/>
</dbReference>
<protein>
    <submittedName>
        <fullName evidence="1">Uncharacterized protein</fullName>
    </submittedName>
</protein>
<reference evidence="1 2" key="1">
    <citation type="journal article" date="2007" name="Int. J. Syst. Evol. Microbiol.">
        <title>Paenibacillus ginsengarvi sp. nov., isolated from soil from ginseng cultivation.</title>
        <authorList>
            <person name="Yoon M.H."/>
            <person name="Ten L.N."/>
            <person name="Im W.T."/>
        </authorList>
    </citation>
    <scope>NUCLEOTIDE SEQUENCE [LARGE SCALE GENOMIC DNA]</scope>
    <source>
        <strain evidence="1 2">KCTC 13059</strain>
    </source>
</reference>
<keyword evidence="2" id="KW-1185">Reference proteome</keyword>
<evidence type="ECO:0000313" key="1">
    <source>
        <dbReference type="EMBL" id="RKN81965.1"/>
    </source>
</evidence>
<accession>A0A3B0C6F9</accession>
<dbReference type="Proteomes" id="UP000282311">
    <property type="component" value="Unassembled WGS sequence"/>
</dbReference>
<sequence length="360" mass="40477">MGILDWLRGSFTGQKVCPIEHLESYRRLGEQVYGLHVELAACESPRALAFLEAARSLQKMADSLLGDAFSSFGGASKAVPIITHDQADVWYGLIPDLLVAARQEAAFPGSAKLELPIKLDGQLEGPSPCPIEHLSGLRRASADMEQLVSGGIMIARRKGELYKEVILLYEEARTRKEAGDAIIGTLSKRRRVSAETHEDAEKQYWMALSSYMLVNQGLKAPETVRASYAAKYKTCKLDSDDIWKVTSLIAIREIQKAGEWEQARDDLIEHWETYRIREEEREYEVTVEELLAKGQIKEDGYWYCCPFASTYKAVTPVHVLGHLIPEGNVFVYEYGDNGEPGRFITQKVFGEADSRKYCED</sequence>
<comment type="caution">
    <text evidence="1">The sequence shown here is derived from an EMBL/GenBank/DDBJ whole genome shotgun (WGS) entry which is preliminary data.</text>
</comment>
<dbReference type="EMBL" id="RBAH01000013">
    <property type="protein sequence ID" value="RKN81965.1"/>
    <property type="molecule type" value="Genomic_DNA"/>
</dbReference>
<dbReference type="AlphaFoldDB" id="A0A3B0C6F9"/>
<gene>
    <name evidence="1" type="ORF">D7M11_18475</name>
</gene>
<organism evidence="1 2">
    <name type="scientific">Paenibacillus ginsengarvi</name>
    <dbReference type="NCBI Taxonomy" id="400777"/>
    <lineage>
        <taxon>Bacteria</taxon>
        <taxon>Bacillati</taxon>
        <taxon>Bacillota</taxon>
        <taxon>Bacilli</taxon>
        <taxon>Bacillales</taxon>
        <taxon>Paenibacillaceae</taxon>
        <taxon>Paenibacillus</taxon>
    </lineage>
</organism>
<name>A0A3B0C6F9_9BACL</name>